<evidence type="ECO:0000256" key="1">
    <source>
        <dbReference type="SAM" id="MobiDB-lite"/>
    </source>
</evidence>
<dbReference type="Proteomes" id="UP000007266">
    <property type="component" value="Unassembled WGS sequence"/>
</dbReference>
<dbReference type="AlphaFoldDB" id="A0A139WAD6"/>
<keyword evidence="2" id="KW-0812">Transmembrane</keyword>
<feature type="transmembrane region" description="Helical" evidence="2">
    <location>
        <begin position="17"/>
        <end position="38"/>
    </location>
</feature>
<gene>
    <name evidence="3" type="primary">AUGUSTUS-3.0.2_31797</name>
    <name evidence="3" type="ORF">TcasGA2_TC031797</name>
</gene>
<proteinExistence type="predicted"/>
<dbReference type="EMBL" id="KQ971409">
    <property type="protein sequence ID" value="KYB24881.1"/>
    <property type="molecule type" value="Genomic_DNA"/>
</dbReference>
<keyword evidence="2" id="KW-0472">Membrane</keyword>
<organism evidence="3 4">
    <name type="scientific">Tribolium castaneum</name>
    <name type="common">Red flour beetle</name>
    <dbReference type="NCBI Taxonomy" id="7070"/>
    <lineage>
        <taxon>Eukaryota</taxon>
        <taxon>Metazoa</taxon>
        <taxon>Ecdysozoa</taxon>
        <taxon>Arthropoda</taxon>
        <taxon>Hexapoda</taxon>
        <taxon>Insecta</taxon>
        <taxon>Pterygota</taxon>
        <taxon>Neoptera</taxon>
        <taxon>Endopterygota</taxon>
        <taxon>Coleoptera</taxon>
        <taxon>Polyphaga</taxon>
        <taxon>Cucujiformia</taxon>
        <taxon>Tenebrionidae</taxon>
        <taxon>Tenebrionidae incertae sedis</taxon>
        <taxon>Tribolium</taxon>
    </lineage>
</organism>
<keyword evidence="2" id="KW-1133">Transmembrane helix</keyword>
<protein>
    <submittedName>
        <fullName evidence="3">Uncharacterized protein</fullName>
    </submittedName>
</protein>
<evidence type="ECO:0000313" key="4">
    <source>
        <dbReference type="Proteomes" id="UP000007266"/>
    </source>
</evidence>
<name>A0A139WAD6_TRICA</name>
<reference evidence="3 4" key="2">
    <citation type="journal article" date="2010" name="Nucleic Acids Res.">
        <title>BeetleBase in 2010: revisions to provide comprehensive genomic information for Tribolium castaneum.</title>
        <authorList>
            <person name="Kim H.S."/>
            <person name="Murphy T."/>
            <person name="Xia J."/>
            <person name="Caragea D."/>
            <person name="Park Y."/>
            <person name="Beeman R.W."/>
            <person name="Lorenzen M.D."/>
            <person name="Butcher S."/>
            <person name="Manak J.R."/>
            <person name="Brown S.J."/>
        </authorList>
    </citation>
    <scope>NUCLEOTIDE SEQUENCE [LARGE SCALE GENOMIC DNA]</scope>
    <source>
        <strain evidence="3 4">Georgia GA2</strain>
    </source>
</reference>
<accession>A0A139WAD6</accession>
<feature type="region of interest" description="Disordered" evidence="1">
    <location>
        <begin position="49"/>
        <end position="69"/>
    </location>
</feature>
<evidence type="ECO:0000256" key="2">
    <source>
        <dbReference type="SAM" id="Phobius"/>
    </source>
</evidence>
<dbReference type="InParanoid" id="A0A139WAD6"/>
<sequence>MDSTPFWKFCKDDCKEIMVVLGIVTICVPISLLIVYWLQRFLKNSREDNSQIHQNKHKNEEPQETNKGSRLKFTVEDLQLGKNSYYVFKNFT</sequence>
<evidence type="ECO:0000313" key="3">
    <source>
        <dbReference type="EMBL" id="KYB24881.1"/>
    </source>
</evidence>
<keyword evidence="4" id="KW-1185">Reference proteome</keyword>
<reference evidence="3 4" key="1">
    <citation type="journal article" date="2008" name="Nature">
        <title>The genome of the model beetle and pest Tribolium castaneum.</title>
        <authorList>
            <consortium name="Tribolium Genome Sequencing Consortium"/>
            <person name="Richards S."/>
            <person name="Gibbs R.A."/>
            <person name="Weinstock G.M."/>
            <person name="Brown S.J."/>
            <person name="Denell R."/>
            <person name="Beeman R.W."/>
            <person name="Gibbs R."/>
            <person name="Beeman R.W."/>
            <person name="Brown S.J."/>
            <person name="Bucher G."/>
            <person name="Friedrich M."/>
            <person name="Grimmelikhuijzen C.J."/>
            <person name="Klingler M."/>
            <person name="Lorenzen M."/>
            <person name="Richards S."/>
            <person name="Roth S."/>
            <person name="Schroder R."/>
            <person name="Tautz D."/>
            <person name="Zdobnov E.M."/>
            <person name="Muzny D."/>
            <person name="Gibbs R.A."/>
            <person name="Weinstock G.M."/>
            <person name="Attaway T."/>
            <person name="Bell S."/>
            <person name="Buhay C.J."/>
            <person name="Chandrabose M.N."/>
            <person name="Chavez D."/>
            <person name="Clerk-Blankenburg K.P."/>
            <person name="Cree A."/>
            <person name="Dao M."/>
            <person name="Davis C."/>
            <person name="Chacko J."/>
            <person name="Dinh H."/>
            <person name="Dugan-Rocha S."/>
            <person name="Fowler G."/>
            <person name="Garner T.T."/>
            <person name="Garnes J."/>
            <person name="Gnirke A."/>
            <person name="Hawes A."/>
            <person name="Hernandez J."/>
            <person name="Hines S."/>
            <person name="Holder M."/>
            <person name="Hume J."/>
            <person name="Jhangiani S.N."/>
            <person name="Joshi V."/>
            <person name="Khan Z.M."/>
            <person name="Jackson L."/>
            <person name="Kovar C."/>
            <person name="Kowis A."/>
            <person name="Lee S."/>
            <person name="Lewis L.R."/>
            <person name="Margolis J."/>
            <person name="Morgan M."/>
            <person name="Nazareth L.V."/>
            <person name="Nguyen N."/>
            <person name="Okwuonu G."/>
            <person name="Parker D."/>
            <person name="Richards S."/>
            <person name="Ruiz S.J."/>
            <person name="Santibanez J."/>
            <person name="Savard J."/>
            <person name="Scherer S.E."/>
            <person name="Schneider B."/>
            <person name="Sodergren E."/>
            <person name="Tautz D."/>
            <person name="Vattahil S."/>
            <person name="Villasana D."/>
            <person name="White C.S."/>
            <person name="Wright R."/>
            <person name="Park Y."/>
            <person name="Beeman R.W."/>
            <person name="Lord J."/>
            <person name="Oppert B."/>
            <person name="Lorenzen M."/>
            <person name="Brown S."/>
            <person name="Wang L."/>
            <person name="Savard J."/>
            <person name="Tautz D."/>
            <person name="Richards S."/>
            <person name="Weinstock G."/>
            <person name="Gibbs R.A."/>
            <person name="Liu Y."/>
            <person name="Worley K."/>
            <person name="Weinstock G."/>
            <person name="Elsik C.G."/>
            <person name="Reese J.T."/>
            <person name="Elhaik E."/>
            <person name="Landan G."/>
            <person name="Graur D."/>
            <person name="Arensburger P."/>
            <person name="Atkinson P."/>
            <person name="Beeman R.W."/>
            <person name="Beidler J."/>
            <person name="Brown S.J."/>
            <person name="Demuth J.P."/>
            <person name="Drury D.W."/>
            <person name="Du Y.Z."/>
            <person name="Fujiwara H."/>
            <person name="Lorenzen M."/>
            <person name="Maselli V."/>
            <person name="Osanai M."/>
            <person name="Park Y."/>
            <person name="Robertson H.M."/>
            <person name="Tu Z."/>
            <person name="Wang J.J."/>
            <person name="Wang S."/>
            <person name="Richards S."/>
            <person name="Song H."/>
            <person name="Zhang L."/>
            <person name="Sodergren E."/>
            <person name="Werner D."/>
            <person name="Stanke M."/>
            <person name="Morgenstern B."/>
            <person name="Solovyev V."/>
            <person name="Kosarev P."/>
            <person name="Brown G."/>
            <person name="Chen H.C."/>
            <person name="Ermolaeva O."/>
            <person name="Hlavina W."/>
            <person name="Kapustin Y."/>
            <person name="Kiryutin B."/>
            <person name="Kitts P."/>
            <person name="Maglott D."/>
            <person name="Pruitt K."/>
            <person name="Sapojnikov V."/>
            <person name="Souvorov A."/>
            <person name="Mackey A.J."/>
            <person name="Waterhouse R.M."/>
            <person name="Wyder S."/>
            <person name="Zdobnov E.M."/>
            <person name="Zdobnov E.M."/>
            <person name="Wyder S."/>
            <person name="Kriventseva E.V."/>
            <person name="Kadowaki T."/>
            <person name="Bork P."/>
            <person name="Aranda M."/>
            <person name="Bao R."/>
            <person name="Beermann A."/>
            <person name="Berns N."/>
            <person name="Bolognesi R."/>
            <person name="Bonneton F."/>
            <person name="Bopp D."/>
            <person name="Brown S.J."/>
            <person name="Bucher G."/>
            <person name="Butts T."/>
            <person name="Chaumot A."/>
            <person name="Denell R.E."/>
            <person name="Ferrier D.E."/>
            <person name="Friedrich M."/>
            <person name="Gordon C.M."/>
            <person name="Jindra M."/>
            <person name="Klingler M."/>
            <person name="Lan Q."/>
            <person name="Lattorff H.M."/>
            <person name="Laudet V."/>
            <person name="von Levetsow C."/>
            <person name="Liu Z."/>
            <person name="Lutz R."/>
            <person name="Lynch J.A."/>
            <person name="da Fonseca R.N."/>
            <person name="Posnien N."/>
            <person name="Reuter R."/>
            <person name="Roth S."/>
            <person name="Savard J."/>
            <person name="Schinko J.B."/>
            <person name="Schmitt C."/>
            <person name="Schoppmeier M."/>
            <person name="Schroder R."/>
            <person name="Shippy T.D."/>
            <person name="Simonnet F."/>
            <person name="Marques-Souza H."/>
            <person name="Tautz D."/>
            <person name="Tomoyasu Y."/>
            <person name="Trauner J."/>
            <person name="Van der Zee M."/>
            <person name="Vervoort M."/>
            <person name="Wittkopp N."/>
            <person name="Wimmer E.A."/>
            <person name="Yang X."/>
            <person name="Jones A.K."/>
            <person name="Sattelle D.B."/>
            <person name="Ebert P.R."/>
            <person name="Nelson D."/>
            <person name="Scott J.G."/>
            <person name="Beeman R.W."/>
            <person name="Muthukrishnan S."/>
            <person name="Kramer K.J."/>
            <person name="Arakane Y."/>
            <person name="Beeman R.W."/>
            <person name="Zhu Q."/>
            <person name="Hogenkamp D."/>
            <person name="Dixit R."/>
            <person name="Oppert B."/>
            <person name="Jiang H."/>
            <person name="Zou Z."/>
            <person name="Marshall J."/>
            <person name="Elpidina E."/>
            <person name="Vinokurov K."/>
            <person name="Oppert C."/>
            <person name="Zou Z."/>
            <person name="Evans J."/>
            <person name="Lu Z."/>
            <person name="Zhao P."/>
            <person name="Sumathipala N."/>
            <person name="Altincicek B."/>
            <person name="Vilcinskas A."/>
            <person name="Williams M."/>
            <person name="Hultmark D."/>
            <person name="Hetru C."/>
            <person name="Jiang H."/>
            <person name="Grimmelikhuijzen C.J."/>
            <person name="Hauser F."/>
            <person name="Cazzamali G."/>
            <person name="Williamson M."/>
            <person name="Park Y."/>
            <person name="Li B."/>
            <person name="Tanaka Y."/>
            <person name="Predel R."/>
            <person name="Neupert S."/>
            <person name="Schachtner J."/>
            <person name="Verleyen P."/>
            <person name="Raible F."/>
            <person name="Bork P."/>
            <person name="Friedrich M."/>
            <person name="Walden K.K."/>
            <person name="Robertson H.M."/>
            <person name="Angeli S."/>
            <person name="Foret S."/>
            <person name="Bucher G."/>
            <person name="Schuetz S."/>
            <person name="Maleszka R."/>
            <person name="Wimmer E.A."/>
            <person name="Beeman R.W."/>
            <person name="Lorenzen M."/>
            <person name="Tomoyasu Y."/>
            <person name="Miller S.C."/>
            <person name="Grossmann D."/>
            <person name="Bucher G."/>
        </authorList>
    </citation>
    <scope>NUCLEOTIDE SEQUENCE [LARGE SCALE GENOMIC DNA]</scope>
    <source>
        <strain evidence="3 4">Georgia GA2</strain>
    </source>
</reference>